<reference evidence="1" key="2">
    <citation type="journal article" date="2015" name="Fish Shellfish Immunol.">
        <title>Early steps in the European eel (Anguilla anguilla)-Vibrio vulnificus interaction in the gills: Role of the RtxA13 toxin.</title>
        <authorList>
            <person name="Callol A."/>
            <person name="Pajuelo D."/>
            <person name="Ebbesson L."/>
            <person name="Teles M."/>
            <person name="MacKenzie S."/>
            <person name="Amaro C."/>
        </authorList>
    </citation>
    <scope>NUCLEOTIDE SEQUENCE</scope>
</reference>
<evidence type="ECO:0000313" key="1">
    <source>
        <dbReference type="EMBL" id="JAH45724.1"/>
    </source>
</evidence>
<sequence>MNPFKRRAVTSSIGLLNYIHRPIKTQQFPFQRGFGN</sequence>
<name>A0A0E9SWL6_ANGAN</name>
<dbReference type="AlphaFoldDB" id="A0A0E9SWL6"/>
<reference evidence="1" key="1">
    <citation type="submission" date="2014-11" db="EMBL/GenBank/DDBJ databases">
        <authorList>
            <person name="Amaro Gonzalez C."/>
        </authorList>
    </citation>
    <scope>NUCLEOTIDE SEQUENCE</scope>
</reference>
<proteinExistence type="predicted"/>
<accession>A0A0E9SWL6</accession>
<organism evidence="1">
    <name type="scientific">Anguilla anguilla</name>
    <name type="common">European freshwater eel</name>
    <name type="synonym">Muraena anguilla</name>
    <dbReference type="NCBI Taxonomy" id="7936"/>
    <lineage>
        <taxon>Eukaryota</taxon>
        <taxon>Metazoa</taxon>
        <taxon>Chordata</taxon>
        <taxon>Craniata</taxon>
        <taxon>Vertebrata</taxon>
        <taxon>Euteleostomi</taxon>
        <taxon>Actinopterygii</taxon>
        <taxon>Neopterygii</taxon>
        <taxon>Teleostei</taxon>
        <taxon>Anguilliformes</taxon>
        <taxon>Anguillidae</taxon>
        <taxon>Anguilla</taxon>
    </lineage>
</organism>
<dbReference type="EMBL" id="GBXM01062853">
    <property type="protein sequence ID" value="JAH45724.1"/>
    <property type="molecule type" value="Transcribed_RNA"/>
</dbReference>
<protein>
    <submittedName>
        <fullName evidence="1">Uncharacterized protein</fullName>
    </submittedName>
</protein>